<evidence type="ECO:0000313" key="2">
    <source>
        <dbReference type="EMBL" id="PGH20807.1"/>
    </source>
</evidence>
<reference evidence="2 3" key="1">
    <citation type="submission" date="2017-10" db="EMBL/GenBank/DDBJ databases">
        <title>Comparative genomics in systemic dimorphic fungi from Ajellomycetaceae.</title>
        <authorList>
            <person name="Munoz J.F."/>
            <person name="Mcewen J.G."/>
            <person name="Clay O.K."/>
            <person name="Cuomo C.A."/>
        </authorList>
    </citation>
    <scope>NUCLEOTIDE SEQUENCE [LARGE SCALE GENOMIC DNA]</scope>
    <source>
        <strain evidence="2 3">UAMH7299</strain>
    </source>
</reference>
<evidence type="ECO:0000259" key="1">
    <source>
        <dbReference type="Pfam" id="PF03068"/>
    </source>
</evidence>
<protein>
    <recommendedName>
        <fullName evidence="1">Protein-arginine deiminase C-terminal domain-containing protein</fullName>
    </recommendedName>
</protein>
<name>A0A2B7YJK1_POLH7</name>
<dbReference type="InterPro" id="IPR004303">
    <property type="entry name" value="PAD"/>
</dbReference>
<sequence>MGNLETIPPYTLDGKEYPAGRIIQGTQGLSRPYMLEFLQAQEVQDPILLETDWLFVGHVDEIVQFLPAKNSRDWVMLVADPHSGLEILKQAQASGHGCTRVFSRQDDPEGNPPDIFHVPGGLHGVPDYSIDDLLAQDDFILANDNFSARMKANIDILRTMMQTYTPSRISLRAAAALYPAVINGVVLSDTQYLAPNPWGPIVDGRDIMADVVKEVYKKAGFDLIFIDDWNSHHTWGGDVHCGTNMIRDGSRPWW</sequence>
<feature type="domain" description="Protein-arginine deiminase C-terminal" evidence="1">
    <location>
        <begin position="1"/>
        <end position="254"/>
    </location>
</feature>
<keyword evidence="3" id="KW-1185">Reference proteome</keyword>
<dbReference type="PANTHER" id="PTHR10837">
    <property type="entry name" value="PEPTIDYLARGININE DEIMINASE"/>
    <property type="match status" value="1"/>
</dbReference>
<dbReference type="OrthoDB" id="5102063at2759"/>
<dbReference type="Gene3D" id="3.75.10.10">
    <property type="entry name" value="L-arginine/glycine Amidinotransferase, Chain A"/>
    <property type="match status" value="1"/>
</dbReference>
<organism evidence="2 3">
    <name type="scientific">Polytolypa hystricis (strain UAMH7299)</name>
    <dbReference type="NCBI Taxonomy" id="1447883"/>
    <lineage>
        <taxon>Eukaryota</taxon>
        <taxon>Fungi</taxon>
        <taxon>Dikarya</taxon>
        <taxon>Ascomycota</taxon>
        <taxon>Pezizomycotina</taxon>
        <taxon>Eurotiomycetes</taxon>
        <taxon>Eurotiomycetidae</taxon>
        <taxon>Onygenales</taxon>
        <taxon>Onygenales incertae sedis</taxon>
        <taxon>Polytolypa</taxon>
    </lineage>
</organism>
<dbReference type="GO" id="GO:0005509">
    <property type="term" value="F:calcium ion binding"/>
    <property type="evidence" value="ECO:0007669"/>
    <property type="project" value="InterPro"/>
</dbReference>
<dbReference type="GO" id="GO:0005737">
    <property type="term" value="C:cytoplasm"/>
    <property type="evidence" value="ECO:0007669"/>
    <property type="project" value="InterPro"/>
</dbReference>
<dbReference type="InterPro" id="IPR013530">
    <property type="entry name" value="PAD_C"/>
</dbReference>
<dbReference type="EMBL" id="PDNA01000038">
    <property type="protein sequence ID" value="PGH20807.1"/>
    <property type="molecule type" value="Genomic_DNA"/>
</dbReference>
<evidence type="ECO:0000313" key="3">
    <source>
        <dbReference type="Proteomes" id="UP000224634"/>
    </source>
</evidence>
<gene>
    <name evidence="2" type="ORF">AJ80_03434</name>
</gene>
<accession>A0A2B7YJK1</accession>
<dbReference type="Pfam" id="PF03068">
    <property type="entry name" value="PAD"/>
    <property type="match status" value="1"/>
</dbReference>
<proteinExistence type="predicted"/>
<dbReference type="GO" id="GO:0004668">
    <property type="term" value="F:protein-arginine deiminase activity"/>
    <property type="evidence" value="ECO:0007669"/>
    <property type="project" value="InterPro"/>
</dbReference>
<comment type="caution">
    <text evidence="2">The sequence shown here is derived from an EMBL/GenBank/DDBJ whole genome shotgun (WGS) entry which is preliminary data.</text>
</comment>
<dbReference type="SUPFAM" id="SSF55909">
    <property type="entry name" value="Pentein"/>
    <property type="match status" value="1"/>
</dbReference>
<dbReference type="Proteomes" id="UP000224634">
    <property type="component" value="Unassembled WGS sequence"/>
</dbReference>
<dbReference type="AlphaFoldDB" id="A0A2B7YJK1"/>
<dbReference type="PANTHER" id="PTHR10837:SF8">
    <property type="entry name" value="PROTEIN-ARGININE DEIMINASE"/>
    <property type="match status" value="1"/>
</dbReference>
<dbReference type="STRING" id="1447883.A0A2B7YJK1"/>